<dbReference type="EMBL" id="JASBWT010000026">
    <property type="protein sequence ID" value="KAJ9094288.1"/>
    <property type="molecule type" value="Genomic_DNA"/>
</dbReference>
<protein>
    <submittedName>
        <fullName evidence="1">Uncharacterized protein</fullName>
    </submittedName>
</protein>
<organism evidence="1 2">
    <name type="scientific">Naganishia friedmannii</name>
    <dbReference type="NCBI Taxonomy" id="89922"/>
    <lineage>
        <taxon>Eukaryota</taxon>
        <taxon>Fungi</taxon>
        <taxon>Dikarya</taxon>
        <taxon>Basidiomycota</taxon>
        <taxon>Agaricomycotina</taxon>
        <taxon>Tremellomycetes</taxon>
        <taxon>Filobasidiales</taxon>
        <taxon>Filobasidiaceae</taxon>
        <taxon>Naganishia</taxon>
    </lineage>
</organism>
<keyword evidence="2" id="KW-1185">Reference proteome</keyword>
<evidence type="ECO:0000313" key="1">
    <source>
        <dbReference type="EMBL" id="KAJ9094288.1"/>
    </source>
</evidence>
<sequence>MFPLETTNIGATSYRLLNWSIISRIVGPPGMLDKLSQVSGDSPATSPTPLFTSTLHPLEAFSTYRSNVATWYGVPYAASTGGNNRWRAPQPVKPWNETRHFDTYGDACPDISLGSLGPAAYATGNDAMFDGSALADKGLVVVVVNHRQSVMGFLAYPWLTEESNGQGSGNYAMLDNIEVLKWVQRNIRAFGGDPHRVTLGGQSAGSAHTNIMSMSNLTTGLFHGAIIESGIRFPNDTYLPEVAADYQRLEVAETNGKNYTDSHNITSLAQLRNATLDELFTEYSSVAIPAINVMDGYVMVKTYWQSLVDGYPNDVPVMTGNTHDESGASTDESTTLEAWQQDANSTYGVYGMAEEFFELYPADNATTAAAAHNANATDTSVVGDWEFAKYWRAKMQSPFYTYFWTHAPPGQSQGAYHESEIYYAFNSLEANTGRNNWTSVDTLIADQMSSYWANFIKDGDPNGVNATTSTSGNLSYWAPTGDETPANATVFNLDEVCKSVPIASAARIEFLQKYWGYQTDPY</sequence>
<reference evidence="1" key="1">
    <citation type="submission" date="2023-04" db="EMBL/GenBank/DDBJ databases">
        <title>Draft Genome sequencing of Naganishia species isolated from polar environments using Oxford Nanopore Technology.</title>
        <authorList>
            <person name="Leo P."/>
            <person name="Venkateswaran K."/>
        </authorList>
    </citation>
    <scope>NUCLEOTIDE SEQUENCE</scope>
    <source>
        <strain evidence="1">MNA-CCFEE 5423</strain>
    </source>
</reference>
<accession>A0ACC2V5B1</accession>
<dbReference type="Proteomes" id="UP001227268">
    <property type="component" value="Unassembled WGS sequence"/>
</dbReference>
<comment type="caution">
    <text evidence="1">The sequence shown here is derived from an EMBL/GenBank/DDBJ whole genome shotgun (WGS) entry which is preliminary data.</text>
</comment>
<proteinExistence type="predicted"/>
<evidence type="ECO:0000313" key="2">
    <source>
        <dbReference type="Proteomes" id="UP001227268"/>
    </source>
</evidence>
<name>A0ACC2V5B1_9TREE</name>
<gene>
    <name evidence="1" type="ORF">QFC21_006114</name>
</gene>